<evidence type="ECO:0000313" key="8">
    <source>
        <dbReference type="EMBL" id="KXG53528.1"/>
    </source>
</evidence>
<feature type="domain" description="Aflatoxin regulatory protein" evidence="7">
    <location>
        <begin position="124"/>
        <end position="223"/>
    </location>
</feature>
<evidence type="ECO:0000256" key="3">
    <source>
        <dbReference type="ARBA" id="ARBA00023125"/>
    </source>
</evidence>
<dbReference type="GO" id="GO:0046872">
    <property type="term" value="F:metal ion binding"/>
    <property type="evidence" value="ECO:0007669"/>
    <property type="project" value="UniProtKB-KW"/>
</dbReference>
<dbReference type="Pfam" id="PF08493">
    <property type="entry name" value="AflR"/>
    <property type="match status" value="1"/>
</dbReference>
<accession>A0A135LX37</accession>
<reference evidence="8 9" key="1">
    <citation type="journal article" date="2016" name="BMC Genomics">
        <title>Genome sequencing and secondary metabolism of the postharvest pathogen Penicillium griseofulvum.</title>
        <authorList>
            <person name="Banani H."/>
            <person name="Marcet-Houben M."/>
            <person name="Ballester A.R."/>
            <person name="Abbruscato P."/>
            <person name="Gonzalez-Candelas L."/>
            <person name="Gabaldon T."/>
            <person name="Spadaro D."/>
        </authorList>
    </citation>
    <scope>NUCLEOTIDE SEQUENCE [LARGE SCALE GENOMIC DNA]</scope>
    <source>
        <strain evidence="8 9">PG3</strain>
    </source>
</reference>
<evidence type="ECO:0000259" key="7">
    <source>
        <dbReference type="Pfam" id="PF08493"/>
    </source>
</evidence>
<keyword evidence="5" id="KW-0539">Nucleus</keyword>
<evidence type="ECO:0000256" key="6">
    <source>
        <dbReference type="SAM" id="MobiDB-lite"/>
    </source>
</evidence>
<dbReference type="AlphaFoldDB" id="A0A135LX37"/>
<comment type="caution">
    <text evidence="8">The sequence shown here is derived from an EMBL/GenBank/DDBJ whole genome shotgun (WGS) entry which is preliminary data.</text>
</comment>
<dbReference type="EMBL" id="LHQR01000014">
    <property type="protein sequence ID" value="KXG53528.1"/>
    <property type="molecule type" value="Genomic_DNA"/>
</dbReference>
<feature type="region of interest" description="Disordered" evidence="6">
    <location>
        <begin position="146"/>
        <end position="170"/>
    </location>
</feature>
<evidence type="ECO:0000256" key="2">
    <source>
        <dbReference type="ARBA" id="ARBA00023015"/>
    </source>
</evidence>
<dbReference type="Proteomes" id="UP000070168">
    <property type="component" value="Unassembled WGS sequence"/>
</dbReference>
<name>A0A135LX37_PENPA</name>
<dbReference type="GeneID" id="63703591"/>
<keyword evidence="9" id="KW-1185">Reference proteome</keyword>
<dbReference type="STRING" id="5078.A0A135LX37"/>
<organism evidence="8 9">
    <name type="scientific">Penicillium patulum</name>
    <name type="common">Penicillium griseofulvum</name>
    <dbReference type="NCBI Taxonomy" id="5078"/>
    <lineage>
        <taxon>Eukaryota</taxon>
        <taxon>Fungi</taxon>
        <taxon>Dikarya</taxon>
        <taxon>Ascomycota</taxon>
        <taxon>Pezizomycotina</taxon>
        <taxon>Eurotiomycetes</taxon>
        <taxon>Eurotiomycetidae</taxon>
        <taxon>Eurotiales</taxon>
        <taxon>Aspergillaceae</taxon>
        <taxon>Penicillium</taxon>
    </lineage>
</organism>
<keyword evidence="3" id="KW-0238">DNA-binding</keyword>
<keyword evidence="4" id="KW-0804">Transcription</keyword>
<dbReference type="RefSeq" id="XP_040652063.1">
    <property type="nucleotide sequence ID" value="XM_040788291.1"/>
</dbReference>
<evidence type="ECO:0000256" key="5">
    <source>
        <dbReference type="ARBA" id="ARBA00023242"/>
    </source>
</evidence>
<evidence type="ECO:0000313" key="9">
    <source>
        <dbReference type="Proteomes" id="UP000070168"/>
    </source>
</evidence>
<gene>
    <name evidence="8" type="ORF">PGRI_005780</name>
</gene>
<keyword evidence="1" id="KW-0479">Metal-binding</keyword>
<dbReference type="GO" id="GO:0003677">
    <property type="term" value="F:DNA binding"/>
    <property type="evidence" value="ECO:0007669"/>
    <property type="project" value="UniProtKB-KW"/>
</dbReference>
<feature type="compositionally biased region" description="Polar residues" evidence="6">
    <location>
        <begin position="146"/>
        <end position="158"/>
    </location>
</feature>
<protein>
    <recommendedName>
        <fullName evidence="7">Aflatoxin regulatory protein domain-containing protein</fullName>
    </recommendedName>
</protein>
<keyword evidence="2" id="KW-0805">Transcription regulation</keyword>
<evidence type="ECO:0000256" key="4">
    <source>
        <dbReference type="ARBA" id="ARBA00023163"/>
    </source>
</evidence>
<dbReference type="GO" id="GO:0005634">
    <property type="term" value="C:nucleus"/>
    <property type="evidence" value="ECO:0007669"/>
    <property type="project" value="InterPro"/>
</dbReference>
<sequence length="333" mass="36381">MPLEDDDWQFLSAQYTPYDDLLHPMGSGDNPFDASMNDLDLDLNVDLDPGIYLDTLPAAHCMDFGGIPDLCSPPIPQMVFDGLNNHESTLDCSTPPFAVPGSIPTPFQTPPPPTTLDSCLAQNQAPCIVVATQSLRSLHIPQTNCVSRRSADSHNNSGPEPPRMSGSVLKSNKDAGMSVCRMLQCTCALRPQNQLVLAIICSRLIAWYRAMIRACFVSPSSSSELNSGPDEDPSSLEKVVHQPVTIGDHSVDDQALGLTIQAQVTLGELRHMQRLVETLSARMRETALSYPKGMQRFQAEAGLPGIAHDRLVEHLLKEVHEAKTDLMTAWKTV</sequence>
<evidence type="ECO:0000256" key="1">
    <source>
        <dbReference type="ARBA" id="ARBA00022723"/>
    </source>
</evidence>
<dbReference type="InterPro" id="IPR013700">
    <property type="entry name" value="AflR"/>
</dbReference>
<proteinExistence type="predicted"/>
<dbReference type="OrthoDB" id="2740448at2759"/>
<dbReference type="GO" id="GO:0045122">
    <property type="term" value="P:aflatoxin biosynthetic process"/>
    <property type="evidence" value="ECO:0007669"/>
    <property type="project" value="InterPro"/>
</dbReference>
<dbReference type="GO" id="GO:0006355">
    <property type="term" value="P:regulation of DNA-templated transcription"/>
    <property type="evidence" value="ECO:0007669"/>
    <property type="project" value="InterPro"/>
</dbReference>